<gene>
    <name evidence="7" type="ORF">A1359_08730</name>
</gene>
<dbReference type="SUPFAM" id="SSF111369">
    <property type="entry name" value="HlyD-like secretion proteins"/>
    <property type="match status" value="1"/>
</dbReference>
<evidence type="ECO:0000259" key="4">
    <source>
        <dbReference type="Pfam" id="PF25917"/>
    </source>
</evidence>
<dbReference type="RefSeq" id="WP_066981722.1">
    <property type="nucleotide sequence ID" value="NZ_LUUI01000098.1"/>
</dbReference>
<dbReference type="Gene3D" id="2.40.30.170">
    <property type="match status" value="1"/>
</dbReference>
<feature type="domain" description="Multidrug resistance protein MdtA-like alpha-helical hairpin" evidence="3">
    <location>
        <begin position="115"/>
        <end position="183"/>
    </location>
</feature>
<proteinExistence type="inferred from homology"/>
<sequence length="394" mass="42596">MKFITSSGYGLNKNHPHSLSLLGVSVLGLMLMAGCNKAEKAPPPPPPTVIVTQVQQRDVPVHQEWIGSLDGMVNAQILAQVPGYLLKQKYLEGGPVKKGQLLYEIDPRVFQATLDGAVSNLARQEAVLKTARLDLARVERLLPEKAVSVRDRDNAVGREATAQAEVLVAKSAVENARLQLGFTKILSPIDGIAGISTAQIGDLVGPGSANLELTSISQLDPIKAFIPMSEQQYLHFARERSNQEQGREKASIQLILADGSTYPAAGQFFFAGLQVDIKTGTIQVAILFPNPTNLLRPGQYARVRAVVEHKPNALLVPQRAVTEMQGRFLVAVVHADNTVEMRQVKPSVTIDDMQVIDEGLKLGESVIVEGIQKVRPGSKVEPKPLLAESANAVK</sequence>
<evidence type="ECO:0000313" key="8">
    <source>
        <dbReference type="Proteomes" id="UP000078476"/>
    </source>
</evidence>
<dbReference type="Gene3D" id="2.40.50.100">
    <property type="match status" value="1"/>
</dbReference>
<dbReference type="STRING" id="980561.A1359_08730"/>
<keyword evidence="8" id="KW-1185">Reference proteome</keyword>
<feature type="domain" description="Multidrug resistance protein MdtA-like C-terminal permuted SH3" evidence="6">
    <location>
        <begin position="312"/>
        <end position="373"/>
    </location>
</feature>
<name>A0A177NE34_9GAMM</name>
<dbReference type="FunFam" id="2.40.420.20:FF:000001">
    <property type="entry name" value="Efflux RND transporter periplasmic adaptor subunit"/>
    <property type="match status" value="1"/>
</dbReference>
<evidence type="ECO:0000256" key="1">
    <source>
        <dbReference type="ARBA" id="ARBA00004519"/>
    </source>
</evidence>
<dbReference type="InterPro" id="IPR006143">
    <property type="entry name" value="RND_pump_MFP"/>
</dbReference>
<comment type="caution">
    <text evidence="7">The sequence shown here is derived from an EMBL/GenBank/DDBJ whole genome shotgun (WGS) entry which is preliminary data.</text>
</comment>
<dbReference type="InterPro" id="IPR058624">
    <property type="entry name" value="MdtA-like_HH"/>
</dbReference>
<evidence type="ECO:0000259" key="6">
    <source>
        <dbReference type="Pfam" id="PF25967"/>
    </source>
</evidence>
<organism evidence="7 8">
    <name type="scientific">Methylomonas lenta</name>
    <dbReference type="NCBI Taxonomy" id="980561"/>
    <lineage>
        <taxon>Bacteria</taxon>
        <taxon>Pseudomonadati</taxon>
        <taxon>Pseudomonadota</taxon>
        <taxon>Gammaproteobacteria</taxon>
        <taxon>Methylococcales</taxon>
        <taxon>Methylococcaceae</taxon>
        <taxon>Methylomonas</taxon>
    </lineage>
</organism>
<dbReference type="EMBL" id="LUUI01000098">
    <property type="protein sequence ID" value="OAI16092.1"/>
    <property type="molecule type" value="Genomic_DNA"/>
</dbReference>
<protein>
    <recommendedName>
        <fullName evidence="9">Efflux transporter periplasmic adaptor subunit</fullName>
    </recommendedName>
</protein>
<evidence type="ECO:0000256" key="2">
    <source>
        <dbReference type="ARBA" id="ARBA00009477"/>
    </source>
</evidence>
<dbReference type="InterPro" id="IPR058626">
    <property type="entry name" value="MdtA-like_b-barrel"/>
</dbReference>
<dbReference type="OrthoDB" id="9800613at2"/>
<dbReference type="Pfam" id="PF25917">
    <property type="entry name" value="BSH_RND"/>
    <property type="match status" value="1"/>
</dbReference>
<dbReference type="AlphaFoldDB" id="A0A177NE34"/>
<dbReference type="Proteomes" id="UP000078476">
    <property type="component" value="Unassembled WGS sequence"/>
</dbReference>
<dbReference type="Pfam" id="PF25967">
    <property type="entry name" value="RND-MFP_C"/>
    <property type="match status" value="1"/>
</dbReference>
<dbReference type="GO" id="GO:0022857">
    <property type="term" value="F:transmembrane transporter activity"/>
    <property type="evidence" value="ECO:0007669"/>
    <property type="project" value="InterPro"/>
</dbReference>
<dbReference type="NCBIfam" id="TIGR01730">
    <property type="entry name" value="RND_mfp"/>
    <property type="match status" value="1"/>
</dbReference>
<accession>A0A177NE34</accession>
<dbReference type="InterPro" id="IPR058627">
    <property type="entry name" value="MdtA-like_C"/>
</dbReference>
<dbReference type="GO" id="GO:0005886">
    <property type="term" value="C:plasma membrane"/>
    <property type="evidence" value="ECO:0007669"/>
    <property type="project" value="UniProtKB-SubCell"/>
</dbReference>
<evidence type="ECO:0008006" key="9">
    <source>
        <dbReference type="Google" id="ProtNLM"/>
    </source>
</evidence>
<evidence type="ECO:0000313" key="7">
    <source>
        <dbReference type="EMBL" id="OAI16092.1"/>
    </source>
</evidence>
<dbReference type="Pfam" id="PF25944">
    <property type="entry name" value="Beta-barrel_RND"/>
    <property type="match status" value="1"/>
</dbReference>
<dbReference type="Pfam" id="PF25876">
    <property type="entry name" value="HH_MFP_RND"/>
    <property type="match status" value="1"/>
</dbReference>
<reference evidence="7 8" key="1">
    <citation type="submission" date="2016-03" db="EMBL/GenBank/DDBJ databases">
        <authorList>
            <person name="Ploux O."/>
        </authorList>
    </citation>
    <scope>NUCLEOTIDE SEQUENCE [LARGE SCALE GENOMIC DNA]</scope>
    <source>
        <strain evidence="7 8">R-45370</strain>
    </source>
</reference>
<comment type="similarity">
    <text evidence="2">Belongs to the membrane fusion protein (MFP) (TC 8.A.1) family.</text>
</comment>
<dbReference type="InterPro" id="IPR058625">
    <property type="entry name" value="MdtA-like_BSH"/>
</dbReference>
<dbReference type="Gene3D" id="2.40.420.20">
    <property type="match status" value="1"/>
</dbReference>
<evidence type="ECO:0000259" key="3">
    <source>
        <dbReference type="Pfam" id="PF25876"/>
    </source>
</evidence>
<feature type="domain" description="Multidrug resistance protein MdtA-like beta-barrel" evidence="5">
    <location>
        <begin position="228"/>
        <end position="305"/>
    </location>
</feature>
<evidence type="ECO:0000259" key="5">
    <source>
        <dbReference type="Pfam" id="PF25944"/>
    </source>
</evidence>
<dbReference type="PANTHER" id="PTHR30158">
    <property type="entry name" value="ACRA/E-RELATED COMPONENT OF DRUG EFFLUX TRANSPORTER"/>
    <property type="match status" value="1"/>
</dbReference>
<comment type="subcellular location">
    <subcellularLocation>
        <location evidence="1">Cell inner membrane</location>
        <topology evidence="1">Lipid-anchor</topology>
    </subcellularLocation>
</comment>
<dbReference type="PROSITE" id="PS51257">
    <property type="entry name" value="PROKAR_LIPOPROTEIN"/>
    <property type="match status" value="1"/>
</dbReference>
<feature type="domain" description="Multidrug resistance protein MdtA-like barrel-sandwich hybrid" evidence="4">
    <location>
        <begin position="75"/>
        <end position="210"/>
    </location>
</feature>
<dbReference type="Gene3D" id="1.10.287.470">
    <property type="entry name" value="Helix hairpin bin"/>
    <property type="match status" value="1"/>
</dbReference>
<dbReference type="GO" id="GO:0046677">
    <property type="term" value="P:response to antibiotic"/>
    <property type="evidence" value="ECO:0007669"/>
    <property type="project" value="TreeGrafter"/>
</dbReference>